<dbReference type="InterPro" id="IPR014729">
    <property type="entry name" value="Rossmann-like_a/b/a_fold"/>
</dbReference>
<dbReference type="SUPFAM" id="SSF52402">
    <property type="entry name" value="Adenine nucleotide alpha hydrolases-like"/>
    <property type="match status" value="1"/>
</dbReference>
<reference evidence="2 3" key="1">
    <citation type="submission" date="2013-12" db="EMBL/GenBank/DDBJ databases">
        <title>NBRP : Genome information of microbial organism related human and environment.</title>
        <authorList>
            <person name="Hattori M."/>
            <person name="Oshima K."/>
            <person name="Inaba H."/>
            <person name="Suda W."/>
            <person name="Sakamoto M."/>
            <person name="Iino T."/>
            <person name="Kitahara M."/>
            <person name="Oshida Y."/>
            <person name="Iida T."/>
            <person name="Kudo T."/>
            <person name="Itoh T."/>
            <person name="Ahmed I."/>
            <person name="Ohkuma M."/>
        </authorList>
    </citation>
    <scope>NUCLEOTIDE SEQUENCE [LARGE SCALE GENOMIC DNA]</scope>
    <source>
        <strain evidence="2 3">JCM 21738</strain>
    </source>
</reference>
<dbReference type="InterPro" id="IPR001962">
    <property type="entry name" value="Asn_synthase"/>
</dbReference>
<proteinExistence type="predicted"/>
<dbReference type="eggNOG" id="COG0367">
    <property type="taxonomic scope" value="Bacteria"/>
</dbReference>
<gene>
    <name evidence="2" type="ORF">JCM21738_842</name>
</gene>
<dbReference type="GO" id="GO:0006529">
    <property type="term" value="P:asparagine biosynthetic process"/>
    <property type="evidence" value="ECO:0007669"/>
    <property type="project" value="InterPro"/>
</dbReference>
<name>W4RJ34_9BACI</name>
<accession>W4RJ34</accession>
<sequence>METPYKFFENTFWLRGMYEKAQEKKVGVLLNGQRGNWTISWGPVLDFYADLLKKFRLINLYQELNQYSRNIGVQRSKIMVAARKKAFPALNKLINPTESFQFPMIINPKFAKDTNVFSKLKEHGIDVTLSESPSAYEVRDRQFRQLYYWSLTGTYGAKLSLRYSVWERDPTNDLNVIKFCLSVPEEQFVRNGLDRALVRRSTKDLLPDKVRMNMKSRGVQGADGVYRMSSYWDTFIEELETMSEDPISEYYLNQSVLKRAIVKIKHEPSPEYAFDFDFRILMRSLIFYRYLKKIS</sequence>
<dbReference type="AlphaFoldDB" id="W4RJ34"/>
<comment type="caution">
    <text evidence="2">The sequence shown here is derived from an EMBL/GenBank/DDBJ whole genome shotgun (WGS) entry which is preliminary data.</text>
</comment>
<dbReference type="Gene3D" id="3.40.50.620">
    <property type="entry name" value="HUPs"/>
    <property type="match status" value="1"/>
</dbReference>
<evidence type="ECO:0000259" key="1">
    <source>
        <dbReference type="Pfam" id="PF00733"/>
    </source>
</evidence>
<dbReference type="Proteomes" id="UP000018949">
    <property type="component" value="Unassembled WGS sequence"/>
</dbReference>
<evidence type="ECO:0000313" key="3">
    <source>
        <dbReference type="Proteomes" id="UP000018949"/>
    </source>
</evidence>
<dbReference type="Pfam" id="PF00733">
    <property type="entry name" value="Asn_synthase"/>
    <property type="match status" value="1"/>
</dbReference>
<keyword evidence="3" id="KW-1185">Reference proteome</keyword>
<protein>
    <submittedName>
        <fullName evidence="2">Asparagine synthetase</fullName>
    </submittedName>
</protein>
<dbReference type="GO" id="GO:0004066">
    <property type="term" value="F:asparagine synthase (glutamine-hydrolyzing) activity"/>
    <property type="evidence" value="ECO:0007669"/>
    <property type="project" value="InterPro"/>
</dbReference>
<evidence type="ECO:0000313" key="2">
    <source>
        <dbReference type="EMBL" id="GAE44157.1"/>
    </source>
</evidence>
<organism evidence="2 3">
    <name type="scientific">Mesobacillus boroniphilus JCM 21738</name>
    <dbReference type="NCBI Taxonomy" id="1294265"/>
    <lineage>
        <taxon>Bacteria</taxon>
        <taxon>Bacillati</taxon>
        <taxon>Bacillota</taxon>
        <taxon>Bacilli</taxon>
        <taxon>Bacillales</taxon>
        <taxon>Bacillaceae</taxon>
        <taxon>Mesobacillus</taxon>
    </lineage>
</organism>
<dbReference type="EMBL" id="BAUW01000006">
    <property type="protein sequence ID" value="GAE44157.1"/>
    <property type="molecule type" value="Genomic_DNA"/>
</dbReference>
<feature type="domain" description="Asparagine synthetase" evidence="1">
    <location>
        <begin position="16"/>
        <end position="217"/>
    </location>
</feature>